<dbReference type="InterPro" id="IPR024461">
    <property type="entry name" value="CCDC90-like"/>
</dbReference>
<dbReference type="PANTHER" id="PTHR10762:SF2">
    <property type="entry name" value="2-(3-AMINO-3-CARBOXYPROPYL)HISTIDINE SYNTHASE SUBUNIT 2"/>
    <property type="match status" value="1"/>
</dbReference>
<feature type="transmembrane region" description="Helical" evidence="21">
    <location>
        <begin position="180"/>
        <end position="199"/>
    </location>
</feature>
<comment type="function">
    <text evidence="17 19">Required for the first step of diphthamide biosynthesis, a post-translational modification of histidine which occurs in elongation factor 2. DPH1 and DPH2 transfer a 3-amino-3-carboxypropyl (ACP) group from S-adenosyl-L-methionine (SAM) to a histidine residue, the reaction is assisted by a reduction system comprising DPH3 and a NADH-dependent reductase. Facilitates the reduction of the catalytic iron-sulfur cluster found in the DPH1 subunit.</text>
</comment>
<dbReference type="GO" id="GO:0090560">
    <property type="term" value="F:2-(3-amino-3-carboxypropyl)histidine synthase activity"/>
    <property type="evidence" value="ECO:0007669"/>
    <property type="project" value="UniProtKB-EC"/>
</dbReference>
<dbReference type="Proteomes" id="UP001239994">
    <property type="component" value="Unassembled WGS sequence"/>
</dbReference>
<evidence type="ECO:0000256" key="19">
    <source>
        <dbReference type="RuleBase" id="RU364133"/>
    </source>
</evidence>
<dbReference type="SFLD" id="SFLDG01121">
    <property type="entry name" value="Diphthamide_biosynthesis"/>
    <property type="match status" value="1"/>
</dbReference>
<dbReference type="InterPro" id="IPR042265">
    <property type="entry name" value="DPH1/DPH2_3"/>
</dbReference>
<comment type="pathway">
    <text evidence="3 19">Protein modification; peptidyl-diphthamide biosynthesis.</text>
</comment>
<evidence type="ECO:0000259" key="22">
    <source>
        <dbReference type="Pfam" id="PF13358"/>
    </source>
</evidence>
<evidence type="ECO:0000256" key="3">
    <source>
        <dbReference type="ARBA" id="ARBA00005156"/>
    </source>
</evidence>
<sequence length="904" mass="101636">MQYDGSRVEAYQSSRSFDTGFTIQQAKVFVNMLLNTTNSNMDIMYNDMVTKTQQEIILQKVMSHIAAVKKDMIILEKSEFSTLLAENERIKVELAQLNMQLSDMMNKVCLDNKLDVNLEKSQVKEMKAEHERKLLQTRHDVMEMMAEKDRHVTQNNMKIDTEVAGLKTMLESHKLDSIKYLAGSVFTCLTVVLGFYRIWMFPLTPSENMSEAVEASAAEAGWPGADMDHIYQISETCRFITSQGYKKSFSVAPWREENLSDGQPFLQSGLYGRVARRKTLLGKRHKAARLEFAKSHLNDSQTMRNKILWSDETKITLFRLNAKCRFWRKPGTAHHLANTIPTVKHGGGSIMPWGSPRNWETSQCRGKDECSNDNDPMHTAKITWEWLRDNSVNVLEWPSQSPDSNLIEHLWKDLNMAVPRRSPSNLMERERFCKEVWEKLPKNSITDVHFSTQVALQFPDELLVDSIAVSAAVEQEANVKTYVLGDTSYGSCCVDEVTAEHVGAECIVHYGRSCLSPAARLPVMYVFGRSPIDVKRCATAFRELFPDSESHVVVLHDVTYSHAIDDLRCLLSDSYPHIVFSALKDHTLGQGEVHRPLTGGDKADCMGDTVIHKFGRHFCLKDGKTVEDYSMFYIGHEGLTLTNFMMTWNRCAFSSFDPGTSTARAESVSINKALMKRYYAIERVKDASVVGILVGTLGVASYLTIIEQLKECIHKAGKKSYLFAMGKLNVPKLANFLEIDVYVLVACPENSLLDCSEFHRPVVTPFEMEVACNKHREWSGEYITDFRDLLPGGSSHVHFPKPDASATEEDVTDVSLITGALRSSRLNSSSELPKVSSPSSSLVVRNQTLTVANTNTAASFLAGRSWQGLEPKLGETPVVKAMEGRRGIAIAYEEEGADGRERPS</sequence>
<protein>
    <recommendedName>
        <fullName evidence="19">2-(3-amino-3-carboxypropyl)histidine synthase subunit 2</fullName>
    </recommendedName>
</protein>
<dbReference type="Pfam" id="PF01866">
    <property type="entry name" value="Diphthamide_syn"/>
    <property type="match status" value="1"/>
</dbReference>
<dbReference type="InterPro" id="IPR010014">
    <property type="entry name" value="DHP2"/>
</dbReference>
<comment type="similarity">
    <text evidence="6">Belongs to the DPH1/DPH2 family. DPH1 subfamily.</text>
</comment>
<dbReference type="InterPro" id="IPR042263">
    <property type="entry name" value="DPH1/DPH2_1"/>
</dbReference>
<evidence type="ECO:0000256" key="17">
    <source>
        <dbReference type="ARBA" id="ARBA00045159"/>
    </source>
</evidence>
<comment type="similarity">
    <text evidence="5">Belongs to the CCDC90 family.</text>
</comment>
<evidence type="ECO:0000256" key="15">
    <source>
        <dbReference type="ARBA" id="ARBA00023128"/>
    </source>
</evidence>
<evidence type="ECO:0000256" key="18">
    <source>
        <dbReference type="ARBA" id="ARBA00048403"/>
    </source>
</evidence>
<evidence type="ECO:0000313" key="23">
    <source>
        <dbReference type="EMBL" id="KAK1796954.1"/>
    </source>
</evidence>
<keyword evidence="15" id="KW-0496">Mitochondrion</keyword>
<evidence type="ECO:0000256" key="6">
    <source>
        <dbReference type="ARBA" id="ARBA00010173"/>
    </source>
</evidence>
<dbReference type="GO" id="GO:0017183">
    <property type="term" value="P:protein histidyl modification to diphthamide"/>
    <property type="evidence" value="ECO:0007669"/>
    <property type="project" value="InterPro"/>
</dbReference>
<evidence type="ECO:0000256" key="16">
    <source>
        <dbReference type="ARBA" id="ARBA00023136"/>
    </source>
</evidence>
<evidence type="ECO:0000256" key="2">
    <source>
        <dbReference type="ARBA" id="ARBA00004325"/>
    </source>
</evidence>
<dbReference type="Gene3D" id="3.40.50.11860">
    <property type="entry name" value="Diphthamide synthesis DPH1/DPH2 domain 3"/>
    <property type="match status" value="1"/>
</dbReference>
<evidence type="ECO:0000256" key="13">
    <source>
        <dbReference type="ARBA" id="ARBA00023014"/>
    </source>
</evidence>
<keyword evidence="13 19" id="KW-0411">Iron-sulfur</keyword>
<name>A0AAD9DXT6_9TELE</name>
<keyword evidence="11 21" id="KW-1133">Transmembrane helix</keyword>
<evidence type="ECO:0000256" key="4">
    <source>
        <dbReference type="ARBA" id="ARBA00006179"/>
    </source>
</evidence>
<keyword evidence="10 19" id="KW-0479">Metal-binding</keyword>
<dbReference type="Gene3D" id="3.40.50.11840">
    <property type="entry name" value="Diphthamide synthesis DPH1/DPH2 domain 1"/>
    <property type="match status" value="1"/>
</dbReference>
<evidence type="ECO:0000256" key="21">
    <source>
        <dbReference type="SAM" id="Phobius"/>
    </source>
</evidence>
<evidence type="ECO:0000256" key="8">
    <source>
        <dbReference type="ARBA" id="ARBA00022691"/>
    </source>
</evidence>
<dbReference type="InterPro" id="IPR036397">
    <property type="entry name" value="RNaseH_sf"/>
</dbReference>
<keyword evidence="7" id="KW-0808">Transferase</keyword>
<comment type="subcellular location">
    <subcellularLocation>
        <location evidence="2">Mitochondrion membrane</location>
    </subcellularLocation>
</comment>
<comment type="cofactor">
    <cofactor evidence="1">
        <name>[4Fe-4S] cluster</name>
        <dbReference type="ChEBI" id="CHEBI:49883"/>
    </cofactor>
</comment>
<dbReference type="PANTHER" id="PTHR10762">
    <property type="entry name" value="DIPHTHAMIDE BIOSYNTHESIS PROTEIN"/>
    <property type="match status" value="1"/>
</dbReference>
<dbReference type="Pfam" id="PF07798">
    <property type="entry name" value="CCDC90-like"/>
    <property type="match status" value="1"/>
</dbReference>
<evidence type="ECO:0000256" key="14">
    <source>
        <dbReference type="ARBA" id="ARBA00023054"/>
    </source>
</evidence>
<keyword evidence="24" id="KW-1185">Reference proteome</keyword>
<dbReference type="FunFam" id="1.20.5.340:FF:000015">
    <property type="entry name" value="Mitochondrial calcium uniporter regulator 1"/>
    <property type="match status" value="1"/>
</dbReference>
<evidence type="ECO:0000256" key="9">
    <source>
        <dbReference type="ARBA" id="ARBA00022692"/>
    </source>
</evidence>
<evidence type="ECO:0000256" key="10">
    <source>
        <dbReference type="ARBA" id="ARBA00022723"/>
    </source>
</evidence>
<feature type="domain" description="Tc1-like transposase DDE" evidence="22">
    <location>
        <begin position="373"/>
        <end position="422"/>
    </location>
</feature>
<dbReference type="GO" id="GO:0031966">
    <property type="term" value="C:mitochondrial membrane"/>
    <property type="evidence" value="ECO:0007669"/>
    <property type="project" value="UniProtKB-SubCell"/>
</dbReference>
<keyword evidence="9 21" id="KW-0812">Transmembrane</keyword>
<dbReference type="SFLD" id="SFLDS00032">
    <property type="entry name" value="Radical_SAM_3-amino-3-carboxyp"/>
    <property type="match status" value="1"/>
</dbReference>
<evidence type="ECO:0000256" key="12">
    <source>
        <dbReference type="ARBA" id="ARBA00023004"/>
    </source>
</evidence>
<dbReference type="NCBIfam" id="TIGR00272">
    <property type="entry name" value="DPH2"/>
    <property type="match status" value="1"/>
</dbReference>
<gene>
    <name evidence="23" type="ORF">P4O66_008262</name>
</gene>
<keyword evidence="8" id="KW-0949">S-adenosyl-L-methionine</keyword>
<evidence type="ECO:0000256" key="7">
    <source>
        <dbReference type="ARBA" id="ARBA00022679"/>
    </source>
</evidence>
<dbReference type="Pfam" id="PF13358">
    <property type="entry name" value="DDE_3"/>
    <property type="match status" value="1"/>
</dbReference>
<dbReference type="FunFam" id="3.40.50.11840:FF:000002">
    <property type="entry name" value="2-(3-amino-3-carboxypropyl)histidine synthase subunit 2"/>
    <property type="match status" value="1"/>
</dbReference>
<reference evidence="23" key="1">
    <citation type="submission" date="2023-03" db="EMBL/GenBank/DDBJ databases">
        <title>Electrophorus voltai genome.</title>
        <authorList>
            <person name="Bian C."/>
        </authorList>
    </citation>
    <scope>NUCLEOTIDE SEQUENCE</scope>
    <source>
        <strain evidence="23">CB-2022</strain>
        <tissue evidence="23">Muscle</tissue>
    </source>
</reference>
<keyword evidence="12 19" id="KW-0408">Iron</keyword>
<dbReference type="InterPro" id="IPR038717">
    <property type="entry name" value="Tc1-like_DDE_dom"/>
</dbReference>
<feature type="coiled-coil region" evidence="20">
    <location>
        <begin position="80"/>
        <end position="107"/>
    </location>
</feature>
<comment type="caution">
    <text evidence="23">The sequence shown here is derived from an EMBL/GenBank/DDBJ whole genome shotgun (WGS) entry which is preliminary data.</text>
</comment>
<accession>A0AAD9DXT6</accession>
<dbReference type="SFLD" id="SFLDF00408">
    <property type="entry name" value="Diphthamide_biosynthesis_famil"/>
    <property type="match status" value="1"/>
</dbReference>
<dbReference type="GO" id="GO:0046872">
    <property type="term" value="F:metal ion binding"/>
    <property type="evidence" value="ECO:0007669"/>
    <property type="project" value="UniProtKB-KW"/>
</dbReference>
<evidence type="ECO:0000256" key="20">
    <source>
        <dbReference type="SAM" id="Coils"/>
    </source>
</evidence>
<dbReference type="FunFam" id="3.40.50.11860:FF:000001">
    <property type="entry name" value="2-(3-amino-3-carboxypropyl)histidine synthase subunit 2"/>
    <property type="match status" value="1"/>
</dbReference>
<evidence type="ECO:0000256" key="5">
    <source>
        <dbReference type="ARBA" id="ARBA00007224"/>
    </source>
</evidence>
<dbReference type="GO" id="GO:0003676">
    <property type="term" value="F:nucleic acid binding"/>
    <property type="evidence" value="ECO:0007669"/>
    <property type="project" value="InterPro"/>
</dbReference>
<keyword evidence="16 21" id="KW-0472">Membrane</keyword>
<evidence type="ECO:0000313" key="24">
    <source>
        <dbReference type="Proteomes" id="UP001239994"/>
    </source>
</evidence>
<keyword evidence="14 20" id="KW-0175">Coiled coil</keyword>
<organism evidence="23 24">
    <name type="scientific">Electrophorus voltai</name>
    <dbReference type="NCBI Taxonomy" id="2609070"/>
    <lineage>
        <taxon>Eukaryota</taxon>
        <taxon>Metazoa</taxon>
        <taxon>Chordata</taxon>
        <taxon>Craniata</taxon>
        <taxon>Vertebrata</taxon>
        <taxon>Euteleostomi</taxon>
        <taxon>Actinopterygii</taxon>
        <taxon>Neopterygii</taxon>
        <taxon>Teleostei</taxon>
        <taxon>Ostariophysi</taxon>
        <taxon>Gymnotiformes</taxon>
        <taxon>Gymnotoidei</taxon>
        <taxon>Gymnotidae</taxon>
        <taxon>Electrophorus</taxon>
    </lineage>
</organism>
<comment type="similarity">
    <text evidence="4 19">Belongs to the DPH1/DPH2 family. DPH2 subfamily.</text>
</comment>
<dbReference type="NCBIfam" id="TIGR00322">
    <property type="entry name" value="diphth2_R"/>
    <property type="match status" value="1"/>
</dbReference>
<dbReference type="Gene3D" id="1.20.5.340">
    <property type="match status" value="1"/>
</dbReference>
<dbReference type="AlphaFoldDB" id="A0AAD9DXT6"/>
<evidence type="ECO:0000256" key="11">
    <source>
        <dbReference type="ARBA" id="ARBA00022989"/>
    </source>
</evidence>
<proteinExistence type="inferred from homology"/>
<dbReference type="Gene3D" id="3.40.50.11850">
    <property type="entry name" value="Diphthamide synthesis DPH1/DPH2 domain 2"/>
    <property type="match status" value="1"/>
</dbReference>
<comment type="catalytic activity">
    <reaction evidence="18">
        <text>L-histidyl-[translation elongation factor 2] + S-adenosyl-L-methionine = 2-[(3S)-amino-3-carboxypropyl]-L-histidyl-[translation elongation factor 2] + S-methyl-5'-thioadenosine + H(+)</text>
        <dbReference type="Rhea" id="RHEA:36783"/>
        <dbReference type="Rhea" id="RHEA-COMP:9748"/>
        <dbReference type="Rhea" id="RHEA-COMP:9749"/>
        <dbReference type="ChEBI" id="CHEBI:15378"/>
        <dbReference type="ChEBI" id="CHEBI:17509"/>
        <dbReference type="ChEBI" id="CHEBI:29979"/>
        <dbReference type="ChEBI" id="CHEBI:59789"/>
        <dbReference type="ChEBI" id="CHEBI:73995"/>
        <dbReference type="EC" id="2.5.1.108"/>
    </reaction>
</comment>
<dbReference type="InterPro" id="IPR042264">
    <property type="entry name" value="DPH1/DPH2_2"/>
</dbReference>
<dbReference type="Gene3D" id="3.30.420.10">
    <property type="entry name" value="Ribonuclease H-like superfamily/Ribonuclease H"/>
    <property type="match status" value="2"/>
</dbReference>
<dbReference type="InterPro" id="IPR016435">
    <property type="entry name" value="DPH1/DPH2"/>
</dbReference>
<evidence type="ECO:0000256" key="1">
    <source>
        <dbReference type="ARBA" id="ARBA00001966"/>
    </source>
</evidence>
<dbReference type="GO" id="GO:0051536">
    <property type="term" value="F:iron-sulfur cluster binding"/>
    <property type="evidence" value="ECO:0007669"/>
    <property type="project" value="UniProtKB-KW"/>
</dbReference>
<dbReference type="EMBL" id="JAROKS010000014">
    <property type="protein sequence ID" value="KAK1796954.1"/>
    <property type="molecule type" value="Genomic_DNA"/>
</dbReference>